<dbReference type="InterPro" id="IPR013709">
    <property type="entry name" value="2-isopropylmalate_synth_dimer"/>
</dbReference>
<dbReference type="Proteomes" id="UP000294933">
    <property type="component" value="Unassembled WGS sequence"/>
</dbReference>
<dbReference type="OrthoDB" id="418791at2759"/>
<dbReference type="STRING" id="50990.A0A4Y7Q3H4"/>
<keyword evidence="4" id="KW-0028">Amino-acid biosynthesis</keyword>
<dbReference type="PANTHER" id="PTHR46911">
    <property type="match status" value="1"/>
</dbReference>
<dbReference type="VEuPathDB" id="FungiDB:BD410DRAFT_270804"/>
<proteinExistence type="inferred from homology"/>
<dbReference type="InterPro" id="IPR000891">
    <property type="entry name" value="PYR_CT"/>
</dbReference>
<dbReference type="EMBL" id="ML170176">
    <property type="protein sequence ID" value="TDL22204.1"/>
    <property type="molecule type" value="Genomic_DNA"/>
</dbReference>
<dbReference type="Gene3D" id="3.30.160.270">
    <property type="match status" value="1"/>
</dbReference>
<dbReference type="InterPro" id="IPR013785">
    <property type="entry name" value="Aldolase_TIM"/>
</dbReference>
<dbReference type="InterPro" id="IPR002034">
    <property type="entry name" value="AIPM/Hcit_synth_CS"/>
</dbReference>
<protein>
    <recommendedName>
        <fullName evidence="3">2-isopropylmalate synthase</fullName>
        <ecNumber evidence="3">2.3.3.13</ecNumber>
    </recommendedName>
</protein>
<dbReference type="PROSITE" id="PS00816">
    <property type="entry name" value="AIPM_HOMOCIT_SYNTH_2"/>
    <property type="match status" value="1"/>
</dbReference>
<dbReference type="NCBIfam" id="NF002991">
    <property type="entry name" value="PRK03739.1"/>
    <property type="match status" value="1"/>
</dbReference>
<evidence type="ECO:0000256" key="7">
    <source>
        <dbReference type="RuleBase" id="RU003523"/>
    </source>
</evidence>
<dbReference type="SUPFAM" id="SSF89000">
    <property type="entry name" value="post-HMGL domain-like"/>
    <property type="match status" value="1"/>
</dbReference>
<keyword evidence="5 7" id="KW-0808">Transferase</keyword>
<evidence type="ECO:0000313" key="10">
    <source>
        <dbReference type="Proteomes" id="UP000294933"/>
    </source>
</evidence>
<comment type="similarity">
    <text evidence="2">Belongs to the alpha-IPM synthase/homocitrate synthase family. LeuA type 2 subfamily.</text>
</comment>
<keyword evidence="10" id="KW-1185">Reference proteome</keyword>
<dbReference type="InterPro" id="IPR054692">
    <property type="entry name" value="LeuA-like_post-cat"/>
</dbReference>
<dbReference type="PANTHER" id="PTHR46911:SF1">
    <property type="entry name" value="2-ISOPROPYLMALATE SYNTHASE"/>
    <property type="match status" value="1"/>
</dbReference>
<dbReference type="SUPFAM" id="SSF51569">
    <property type="entry name" value="Aldolase"/>
    <property type="match status" value="1"/>
</dbReference>
<dbReference type="GO" id="GO:0005739">
    <property type="term" value="C:mitochondrion"/>
    <property type="evidence" value="ECO:0007669"/>
    <property type="project" value="TreeGrafter"/>
</dbReference>
<evidence type="ECO:0000256" key="2">
    <source>
        <dbReference type="ARBA" id="ARBA00009767"/>
    </source>
</evidence>
<name>A0A4Y7Q3H4_9AGAM</name>
<evidence type="ECO:0000256" key="5">
    <source>
        <dbReference type="ARBA" id="ARBA00022679"/>
    </source>
</evidence>
<dbReference type="EC" id="2.3.3.13" evidence="3"/>
<evidence type="ECO:0000313" key="9">
    <source>
        <dbReference type="EMBL" id="TDL22204.1"/>
    </source>
</evidence>
<dbReference type="PROSITE" id="PS00815">
    <property type="entry name" value="AIPM_HOMOCIT_SYNTH_1"/>
    <property type="match status" value="1"/>
</dbReference>
<accession>A0A4Y7Q3H4</accession>
<dbReference type="GO" id="GO:0009098">
    <property type="term" value="P:L-leucine biosynthetic process"/>
    <property type="evidence" value="ECO:0007669"/>
    <property type="project" value="InterPro"/>
</dbReference>
<dbReference type="Pfam" id="PF08502">
    <property type="entry name" value="LeuA_dimer"/>
    <property type="match status" value="1"/>
</dbReference>
<dbReference type="Pfam" id="PF00682">
    <property type="entry name" value="HMGL-like"/>
    <property type="match status" value="1"/>
</dbReference>
<evidence type="ECO:0000256" key="4">
    <source>
        <dbReference type="ARBA" id="ARBA00022605"/>
    </source>
</evidence>
<evidence type="ECO:0000256" key="1">
    <source>
        <dbReference type="ARBA" id="ARBA00000064"/>
    </source>
</evidence>
<evidence type="ECO:0000256" key="6">
    <source>
        <dbReference type="ARBA" id="ARBA00023304"/>
    </source>
</evidence>
<dbReference type="AlphaFoldDB" id="A0A4Y7Q3H4"/>
<dbReference type="InterPro" id="IPR036230">
    <property type="entry name" value="LeuA_allosteric_dom_sf"/>
</dbReference>
<evidence type="ECO:0000259" key="8">
    <source>
        <dbReference type="PROSITE" id="PS50991"/>
    </source>
</evidence>
<sequence length="660" mass="72622">MPMLSDPSTKYTPYPPVPFPPNYNRKWPTGRITVAPTWLSTDLRDGNQALVNPMSNATKLELFRLLVKIGFKEIEVAYPAASDLEYDFVRSLIENNEVPDDVSLQVITPAIPALIARSIASLAGAKKAIVHLYNAVSPVFREVVFRNSREATVNLTLEAVRTVKKLTEETMATHGGHFRLNYCLETFSQTEADFAVELGNKVLQEWGKIGPGDDRVTFNLAATVECGPPNHYADMVEYFSNNISNRENVIISIHPHNDRGCGVAATELALLAGGTRVEGCLLGNGERTGNVDIITLALNMYTQGVAPHLDFSDLKSIVSVVERCNEMTVSPRYPYAGELVYSAFAGTHQDAIKKGFDAQDKRWAQADAEGDRQKLWKMPYIPIDPADLGYGYDNLIRVSSQSGKSGAAYVVKRTLGLDMPRRMQVDFYKVVQAESDRTGKEMTAKLLAELFETTYLFSRQDNLGTGRLKLCSFKLFRVTSEPSSPLSECSEDQVSGSESDSQLRFVGNILVDDKLHVVQGEGPTALHAIVDALQHHLDLHVNTKEFATNTIATNSPANANDIASFIEIEYQTTSGGNMKHWGVGVSSDSTTSKLRAVISAVNTAVGERSLPKPKAVFRLKAVPVRADTGLEDLSGLNMRTGHFVRRSEELDSRRRAEASV</sequence>
<evidence type="ECO:0000256" key="3">
    <source>
        <dbReference type="ARBA" id="ARBA00012973"/>
    </source>
</evidence>
<keyword evidence="6" id="KW-0100">Branched-chain amino acid biosynthesis</keyword>
<dbReference type="Pfam" id="PF22615">
    <property type="entry name" value="IPMS_D2"/>
    <property type="match status" value="1"/>
</dbReference>
<dbReference type="SMART" id="SM00917">
    <property type="entry name" value="LeuA_dimer"/>
    <property type="match status" value="1"/>
</dbReference>
<comment type="catalytic activity">
    <reaction evidence="1">
        <text>3-methyl-2-oxobutanoate + acetyl-CoA + H2O = (2S)-2-isopropylmalate + CoA + H(+)</text>
        <dbReference type="Rhea" id="RHEA:21524"/>
        <dbReference type="ChEBI" id="CHEBI:1178"/>
        <dbReference type="ChEBI" id="CHEBI:11851"/>
        <dbReference type="ChEBI" id="CHEBI:15377"/>
        <dbReference type="ChEBI" id="CHEBI:15378"/>
        <dbReference type="ChEBI" id="CHEBI:57287"/>
        <dbReference type="ChEBI" id="CHEBI:57288"/>
        <dbReference type="EC" id="2.3.3.13"/>
    </reaction>
</comment>
<reference evidence="9 10" key="1">
    <citation type="submission" date="2018-06" db="EMBL/GenBank/DDBJ databases">
        <title>A transcriptomic atlas of mushroom development highlights an independent origin of complex multicellularity.</title>
        <authorList>
            <consortium name="DOE Joint Genome Institute"/>
            <person name="Krizsan K."/>
            <person name="Almasi E."/>
            <person name="Merenyi Z."/>
            <person name="Sahu N."/>
            <person name="Viragh M."/>
            <person name="Koszo T."/>
            <person name="Mondo S."/>
            <person name="Kiss B."/>
            <person name="Balint B."/>
            <person name="Kues U."/>
            <person name="Barry K."/>
            <person name="Hegedus J.C."/>
            <person name="Henrissat B."/>
            <person name="Johnson J."/>
            <person name="Lipzen A."/>
            <person name="Ohm R."/>
            <person name="Nagy I."/>
            <person name="Pangilinan J."/>
            <person name="Yan J."/>
            <person name="Xiong Y."/>
            <person name="Grigoriev I.V."/>
            <person name="Hibbett D.S."/>
            <person name="Nagy L.G."/>
        </authorList>
    </citation>
    <scope>NUCLEOTIDE SEQUENCE [LARGE SCALE GENOMIC DNA]</scope>
    <source>
        <strain evidence="9 10">SZMC22713</strain>
    </source>
</reference>
<gene>
    <name evidence="9" type="ORF">BD410DRAFT_270804</name>
</gene>
<feature type="domain" description="Pyruvate carboxyltransferase" evidence="8">
    <location>
        <begin position="36"/>
        <end position="315"/>
    </location>
</feature>
<dbReference type="SUPFAM" id="SSF110921">
    <property type="entry name" value="2-isopropylmalate synthase LeuA, allosteric (dimerisation) domain"/>
    <property type="match status" value="1"/>
</dbReference>
<dbReference type="GO" id="GO:0003852">
    <property type="term" value="F:2-isopropylmalate synthase activity"/>
    <property type="evidence" value="ECO:0007669"/>
    <property type="project" value="UniProtKB-EC"/>
</dbReference>
<dbReference type="Gene3D" id="3.20.20.70">
    <property type="entry name" value="Aldolase class I"/>
    <property type="match status" value="1"/>
</dbReference>
<dbReference type="PROSITE" id="PS50991">
    <property type="entry name" value="PYR_CT"/>
    <property type="match status" value="1"/>
</dbReference>
<organism evidence="9 10">
    <name type="scientific">Rickenella mellea</name>
    <dbReference type="NCBI Taxonomy" id="50990"/>
    <lineage>
        <taxon>Eukaryota</taxon>
        <taxon>Fungi</taxon>
        <taxon>Dikarya</taxon>
        <taxon>Basidiomycota</taxon>
        <taxon>Agaricomycotina</taxon>
        <taxon>Agaricomycetes</taxon>
        <taxon>Hymenochaetales</taxon>
        <taxon>Rickenellaceae</taxon>
        <taxon>Rickenella</taxon>
    </lineage>
</organism>